<dbReference type="PANTHER" id="PTHR11266:SF17">
    <property type="entry name" value="PROTEIN MPV17"/>
    <property type="match status" value="1"/>
</dbReference>
<evidence type="ECO:0000313" key="14">
    <source>
        <dbReference type="Proteomes" id="UP000663832"/>
    </source>
</evidence>
<dbReference type="EMBL" id="CAJNOM010000024">
    <property type="protein sequence ID" value="CAF0833830.1"/>
    <property type="molecule type" value="Genomic_DNA"/>
</dbReference>
<evidence type="ECO:0000256" key="7">
    <source>
        <dbReference type="RuleBase" id="RU363053"/>
    </source>
</evidence>
<dbReference type="Pfam" id="PF04117">
    <property type="entry name" value="Mpv17_PMP22"/>
    <property type="match status" value="1"/>
</dbReference>
<dbReference type="PROSITE" id="PS51257">
    <property type="entry name" value="PROKAR_LIPOPROTEIN"/>
    <property type="match status" value="1"/>
</dbReference>
<accession>A0A813V702</accession>
<feature type="transmembrane region" description="Helical" evidence="7">
    <location>
        <begin position="83"/>
        <end position="100"/>
    </location>
</feature>
<feature type="chain" id="PRO_5036409472" description="Mitochondrial inner membrane protein Mpv17" evidence="8">
    <location>
        <begin position="25"/>
        <end position="180"/>
    </location>
</feature>
<evidence type="ECO:0000256" key="1">
    <source>
        <dbReference type="ARBA" id="ARBA00004141"/>
    </source>
</evidence>
<feature type="signal peptide" evidence="8">
    <location>
        <begin position="1"/>
        <end position="24"/>
    </location>
</feature>
<dbReference type="GO" id="GO:0005739">
    <property type="term" value="C:mitochondrion"/>
    <property type="evidence" value="ECO:0007669"/>
    <property type="project" value="TreeGrafter"/>
</dbReference>
<dbReference type="InterPro" id="IPR007248">
    <property type="entry name" value="Mpv17_PMP22"/>
</dbReference>
<evidence type="ECO:0000313" key="9">
    <source>
        <dbReference type="EMBL" id="CAF0722284.1"/>
    </source>
</evidence>
<evidence type="ECO:0000256" key="5">
    <source>
        <dbReference type="ARBA" id="ARBA00023136"/>
    </source>
</evidence>
<evidence type="ECO:0000313" key="10">
    <source>
        <dbReference type="EMBL" id="CAF0753756.1"/>
    </source>
</evidence>
<dbReference type="Proteomes" id="UP000663877">
    <property type="component" value="Unassembled WGS sequence"/>
</dbReference>
<dbReference type="Proteomes" id="UP000663832">
    <property type="component" value="Unassembled WGS sequence"/>
</dbReference>
<comment type="caution">
    <text evidence="11">The sequence shown here is derived from an EMBL/GenBank/DDBJ whole genome shotgun (WGS) entry which is preliminary data.</text>
</comment>
<protein>
    <recommendedName>
        <fullName evidence="6">Mitochondrial inner membrane protein Mpv17</fullName>
    </recommendedName>
</protein>
<comment type="subcellular location">
    <subcellularLocation>
        <location evidence="1">Membrane</location>
        <topology evidence="1">Multi-pass membrane protein</topology>
    </subcellularLocation>
</comment>
<evidence type="ECO:0000256" key="4">
    <source>
        <dbReference type="ARBA" id="ARBA00022989"/>
    </source>
</evidence>
<sequence>MIRSFLRRHRLLLINVTSASGCLATSDFCVQNFYEKKNSLDDKRLVAALATGAVMGAEAHIWFPFLDRLIVHPSWRNVFKKVLLDQTMAAPIFTLTYIVGTSILEGRTSYRELVKDTQTNFLPLYIADTLIYIPIQIVNFKYIPAFYRVPFLSFVAFIFDCFISAYKHKPQEIHVHTKHE</sequence>
<evidence type="ECO:0000256" key="6">
    <source>
        <dbReference type="ARBA" id="ARBA00049743"/>
    </source>
</evidence>
<keyword evidence="3 7" id="KW-0812">Transmembrane</keyword>
<dbReference type="EMBL" id="CAJNOM010001973">
    <property type="protein sequence ID" value="CAF1623758.1"/>
    <property type="molecule type" value="Genomic_DNA"/>
</dbReference>
<evidence type="ECO:0000313" key="12">
    <source>
        <dbReference type="EMBL" id="CAF1429208.1"/>
    </source>
</evidence>
<organism evidence="11 14">
    <name type="scientific">Adineta steineri</name>
    <dbReference type="NCBI Taxonomy" id="433720"/>
    <lineage>
        <taxon>Eukaryota</taxon>
        <taxon>Metazoa</taxon>
        <taxon>Spiralia</taxon>
        <taxon>Gnathifera</taxon>
        <taxon>Rotifera</taxon>
        <taxon>Eurotatoria</taxon>
        <taxon>Bdelloidea</taxon>
        <taxon>Adinetida</taxon>
        <taxon>Adinetidae</taxon>
        <taxon>Adineta</taxon>
    </lineage>
</organism>
<dbReference type="GO" id="GO:0016020">
    <property type="term" value="C:membrane"/>
    <property type="evidence" value="ECO:0007669"/>
    <property type="project" value="UniProtKB-SubCell"/>
</dbReference>
<keyword evidence="14" id="KW-1185">Reference proteome</keyword>
<dbReference type="EMBL" id="CAJNOI010000001">
    <property type="protein sequence ID" value="CAF0722284.1"/>
    <property type="molecule type" value="Genomic_DNA"/>
</dbReference>
<dbReference type="OrthoDB" id="10267969at2759"/>
<gene>
    <name evidence="12" type="ORF">BJG266_LOCUS39234</name>
    <name evidence="9" type="ORF">BJG266_LOCUS413</name>
    <name evidence="10" type="ORF">QVE165_LOCUS1649</name>
    <name evidence="13" type="ORF">QVE165_LOCUS56127</name>
    <name evidence="11" type="ORF">QVE165_LOCUS5932</name>
</gene>
<evidence type="ECO:0000256" key="2">
    <source>
        <dbReference type="ARBA" id="ARBA00006824"/>
    </source>
</evidence>
<dbReference type="EMBL" id="CAJNOM010000005">
    <property type="protein sequence ID" value="CAF0753756.1"/>
    <property type="molecule type" value="Genomic_DNA"/>
</dbReference>
<dbReference type="EMBL" id="CAJNOI010001644">
    <property type="protein sequence ID" value="CAF1429208.1"/>
    <property type="molecule type" value="Genomic_DNA"/>
</dbReference>
<feature type="transmembrane region" description="Helical" evidence="7">
    <location>
        <begin position="45"/>
        <end position="63"/>
    </location>
</feature>
<feature type="transmembrane region" description="Helical" evidence="7">
    <location>
        <begin position="121"/>
        <end position="139"/>
    </location>
</feature>
<evidence type="ECO:0000313" key="13">
    <source>
        <dbReference type="EMBL" id="CAF1623758.1"/>
    </source>
</evidence>
<evidence type="ECO:0000256" key="8">
    <source>
        <dbReference type="SAM" id="SignalP"/>
    </source>
</evidence>
<comment type="similarity">
    <text evidence="2 7">Belongs to the peroxisomal membrane protein PXMP2/4 family.</text>
</comment>
<keyword evidence="5 7" id="KW-0472">Membrane</keyword>
<reference evidence="11" key="1">
    <citation type="submission" date="2021-02" db="EMBL/GenBank/DDBJ databases">
        <authorList>
            <person name="Nowell W R."/>
        </authorList>
    </citation>
    <scope>NUCLEOTIDE SEQUENCE</scope>
</reference>
<keyword evidence="8" id="KW-0732">Signal</keyword>
<evidence type="ECO:0000256" key="3">
    <source>
        <dbReference type="ARBA" id="ARBA00022692"/>
    </source>
</evidence>
<dbReference type="PANTHER" id="PTHR11266">
    <property type="entry name" value="PEROXISOMAL MEMBRANE PROTEIN 2, PXMP2 MPV17"/>
    <property type="match status" value="1"/>
</dbReference>
<proteinExistence type="inferred from homology"/>
<name>A0A813V702_9BILA</name>
<keyword evidence="4 7" id="KW-1133">Transmembrane helix</keyword>
<dbReference type="AlphaFoldDB" id="A0A813V702"/>
<feature type="transmembrane region" description="Helical" evidence="7">
    <location>
        <begin position="145"/>
        <end position="166"/>
    </location>
</feature>
<evidence type="ECO:0000313" key="11">
    <source>
        <dbReference type="EMBL" id="CAF0833830.1"/>
    </source>
</evidence>